<name>A0A510J7U5_9FUSO</name>
<dbReference type="NCBIfam" id="NF033175">
    <property type="entry name" value="fuso_auto_Nterm"/>
    <property type="match status" value="1"/>
</dbReference>
<feature type="domain" description="Autotransporter" evidence="3">
    <location>
        <begin position="2049"/>
        <end position="2334"/>
    </location>
</feature>
<evidence type="ECO:0000313" key="4">
    <source>
        <dbReference type="EMBL" id="BBM35329.1"/>
    </source>
</evidence>
<keyword evidence="2" id="KW-0472">Membrane</keyword>
<reference evidence="4 5" key="1">
    <citation type="submission" date="2019-07" db="EMBL/GenBank/DDBJ databases">
        <title>Complete Genome Sequence of Leptotrichia goodfellowii Strain JCM 16774.</title>
        <authorList>
            <person name="Watanabe S."/>
            <person name="Cui L."/>
        </authorList>
    </citation>
    <scope>NUCLEOTIDE SEQUENCE [LARGE SCALE GENOMIC DNA]</scope>
    <source>
        <strain evidence="4 5">JCM16774</strain>
    </source>
</reference>
<dbReference type="KEGG" id="lgo:JCM16774_0236"/>
<proteinExistence type="predicted"/>
<dbReference type="EMBL" id="AP019822">
    <property type="protein sequence ID" value="BBM35329.1"/>
    <property type="molecule type" value="Genomic_DNA"/>
</dbReference>
<evidence type="ECO:0000313" key="5">
    <source>
        <dbReference type="Proteomes" id="UP000321606"/>
    </source>
</evidence>
<keyword evidence="2" id="KW-1133">Transmembrane helix</keyword>
<feature type="region of interest" description="Disordered" evidence="1">
    <location>
        <begin position="363"/>
        <end position="395"/>
    </location>
</feature>
<organism evidence="4 5">
    <name type="scientific">Pseudoleptotrichia goodfellowii</name>
    <dbReference type="NCBI Taxonomy" id="157692"/>
    <lineage>
        <taxon>Bacteria</taxon>
        <taxon>Fusobacteriati</taxon>
        <taxon>Fusobacteriota</taxon>
        <taxon>Fusobacteriia</taxon>
        <taxon>Fusobacteriales</taxon>
        <taxon>Leptotrichiaceae</taxon>
        <taxon>Pseudoleptotrichia</taxon>
    </lineage>
</organism>
<feature type="region of interest" description="Disordered" evidence="1">
    <location>
        <begin position="961"/>
        <end position="984"/>
    </location>
</feature>
<evidence type="ECO:0000259" key="3">
    <source>
        <dbReference type="PROSITE" id="PS51208"/>
    </source>
</evidence>
<dbReference type="Proteomes" id="UP000321606">
    <property type="component" value="Chromosome"/>
</dbReference>
<dbReference type="RefSeq" id="WP_026736930.1">
    <property type="nucleotide sequence ID" value="NZ_AP019822.1"/>
</dbReference>
<feature type="compositionally biased region" description="Polar residues" evidence="1">
    <location>
        <begin position="972"/>
        <end position="984"/>
    </location>
</feature>
<gene>
    <name evidence="4" type="ORF">JCM16774_0236</name>
</gene>
<dbReference type="InterPro" id="IPR036709">
    <property type="entry name" value="Autotransporte_beta_dom_sf"/>
</dbReference>
<dbReference type="SUPFAM" id="SSF103515">
    <property type="entry name" value="Autotransporter"/>
    <property type="match status" value="1"/>
</dbReference>
<sequence>MSNELTRLEKELRNFAKRCKNIKYTGGLLLSFLFAGMLTFSVNVDSNIVNARKDLNTSINDLHVSFKQTKRENNRLLKNANLELIQLMEQGDHVVKSPWSSWQIGMNYFYSNWRGAYKGRGDKAQKYPYEGIFERSTNAFERYTSPLSPSYEELNGMSNIRNGLNQGYGIASTTPKQEPLAILNVDASIKPKDVFRDAVNAPTVSVQAPNLPPLNVPSLTPPPVSVPTPNVPEKTVSIVKPNASPFTGFFFDGSANAITKDNSQGLIPTGADVTYVATQGVTLYSGVEPSDINANKSADQMTPAAKTGYIKSDRTIVDVSNTNTSQGNKVGRTTNILYRSGYTNGTPLTLKDLTLHVRGNFDGTDSGGTGTGPTDSYTDVGRGAEGGADTGGPTRGTMGIHTLLNVNIENATANLYGRAGFVTSETWRNGVVNIVGNNNKVNVYGSENSVFYIMPSAYGTITYGYSNSNRWAFYLGKITGKTNIDIFGTGNNVYLSSGISGARHIENDGVINSYGASNIVYSGMSYVPDWSKSAYQTMGPHPDKMQSKIQLSKVNLYGDENVGMFFGSKMGGNNPKSWEPGHRISEDGAGYIRKASYIGIYQGEIDFAAKIGTQLGANASDTAQASVGNLTGNSDKWVEGGVGVFAQSGQREGIDPIKDLGVPSGLGGDYAQAPTIANDKIHALQVRKLDITFGKNSKNGFMLISKLGSVIDVGNPASSNDYVTGISSTITDGVNGANTNETDASTGTVIAYAEGTWDQAKHQLGSKAAEKTQNDNDAVAVNNGTARKPLTDIAASTAAKLQGLASEINVYPDVVLASKEGIAYMGDNQGIVNAKKTTVAVSHSAIIGFARNKGTVNIDGDITALDAKVTNADDKYKNIAGLATLNTTALSGATVGGTVNINGNVNVNGMGALASGNGSTVNLNKTGNIINIGKEGGLAAVKGGKVNFAGGTINVGADRSSSTPVYADEDPNSSVTFKDGATPTSKPTTINMSSGILMTGEDTDYSAAATGVGKYKGMKNVKVVLQADGVVLKTSNGKTVTWNGSTAGSTAVKNAMKLGELDTNNKKFKIFYINGTFNLATNLNLDDATDEFNKSLGLSNEVFNIGSGVTVSSAAGKGLAMGSNDTATSNASNAYNNDGTINITSGTANTSALNISYGTVDNRNIINVDKGIGVYGINGSRLVNNTNGTITVGTEGVGMAGFSSASTLQIYGTDKKIKDGTLASTDKTLELLNKGTITVNGNNSVGMYGETNKAAGAHASTNIAASNGLITNSGKITMTGDNAVGIVSKGFGNKIDLSGTGSSDIVTGVNGIGVYAEKSNINLLSNYGMEVKDQGTGIFVKDGSSVSAGTLELKYNGSNTGTGVGIFYEGSSTANMLNKTNVNLVDNTGTTGGLVGLFANNGGILTNTGNIAGDKGYGIITSETEIVNNGNITLNNPVDNATKKASVGIYTQGSDKITNNGIITAGENSVGIFGYTVVNTSTVNVGNGGTGIYSTGGNVDLLLGAINTGTNKAVAVYTKGNGQTVTAHNGSTLNIGDNSFGFINEGTGNTINSNISSQSLGTDTVYIYSTDRTGTVTNNTALTSTGSYNYGMYSAGTVTNNADINFGAGLGNVGIYSTHGGTATNSAGRTITIGKSFIDPDDVEKNRYGVGMAAGFTPTDLERLAGKTDYTGNIVNNGTINVTGQYSIGMYGTGAGTKVYNGTAIGSVATINLGASNTTGMYLDNGAYGYNYGTIKTVGTGLEKVAGVVVRNGSTIENHGDIILDAKSAVGLLAKGDVLGNNLGIIKNYKNMTITGEGSVNQQEDTNNSSFGKGMGGVSIDVPKGSSTGTINVNGKPVVPTLATTTREEYQDMNVSRIGMYIDTSNKRFTRPIAGLSNLSSLRKADLIIGVEAAKNTTSKYIQLDKKILDPYNDMIKRNTQIKDWKIYSGSLTWMATVAQNQTDGTMENAYMAKIPYTQWAGKEPMPVEVTDTYNFLDGLEQRYGVEGLGMREKTLFDKISSIGKNEQRLFYQAIDEMMGHQYANVQQRIHGTGVLLDKEFTHLRKEWDTKSKQSNKIKVFGMRDEYKTDTAGIINYTSNAYGFAYLHEDETIKLGNSSGWYAGAVNNSFKFKDIGGSKENTTMLKLGIFKSTAFDNNGSLKWTVLGEGYVARTSMHRKYLVVDEIFEGKSDYNSYGAAIKNEISKEFRTNERTSIKPYGSLKLEYGRFNTIKEKTGEVRLEVKGNDYYSVKPEVGIEFKYKQPMAVKTTFVTTLGLGYENELGKVRDVKNKGRVAYTDADWFNIRGEKDDRKGNFKADLNIGIENQRFGVTLNGGYDTKGKNVRGGLGFRVIY</sequence>
<protein>
    <submittedName>
        <fullName evidence="4">Autotransporter beta-domain protein</fullName>
    </submittedName>
</protein>
<dbReference type="SMART" id="SM00869">
    <property type="entry name" value="Autotransporter"/>
    <property type="match status" value="1"/>
</dbReference>
<feature type="compositionally biased region" description="Low complexity" evidence="1">
    <location>
        <begin position="372"/>
        <end position="381"/>
    </location>
</feature>
<accession>A0A510J7U5</accession>
<dbReference type="STRING" id="714315.GCA_000516535_00250"/>
<keyword evidence="2" id="KW-0812">Transmembrane</keyword>
<evidence type="ECO:0000256" key="2">
    <source>
        <dbReference type="SAM" id="Phobius"/>
    </source>
</evidence>
<evidence type="ECO:0000256" key="1">
    <source>
        <dbReference type="SAM" id="MobiDB-lite"/>
    </source>
</evidence>
<dbReference type="PROSITE" id="PS51208">
    <property type="entry name" value="AUTOTRANSPORTER"/>
    <property type="match status" value="1"/>
</dbReference>
<dbReference type="OrthoDB" id="78031at2"/>
<feature type="transmembrane region" description="Helical" evidence="2">
    <location>
        <begin position="21"/>
        <end position="42"/>
    </location>
</feature>
<dbReference type="InterPro" id="IPR005546">
    <property type="entry name" value="Autotransporte_beta"/>
</dbReference>
<dbReference type="InterPro" id="IPR053787">
    <property type="entry name" value="Autotransptr-assoc_N"/>
</dbReference>
<feature type="compositionally biased region" description="Gly residues" evidence="1">
    <location>
        <begin position="383"/>
        <end position="394"/>
    </location>
</feature>